<dbReference type="Pfam" id="PF02416">
    <property type="entry name" value="TatA_B_E"/>
    <property type="match status" value="1"/>
</dbReference>
<proteinExistence type="predicted"/>
<keyword evidence="6" id="KW-0811">Translocation</keyword>
<protein>
    <submittedName>
        <fullName evidence="9">Sec-independent protein translocase component tatA/E</fullName>
    </submittedName>
</protein>
<evidence type="ECO:0000256" key="8">
    <source>
        <dbReference type="SAM" id="SignalP"/>
    </source>
</evidence>
<dbReference type="EMBL" id="KC353354">
    <property type="protein sequence ID" value="AGH24113.1"/>
    <property type="molecule type" value="Genomic_DNA"/>
</dbReference>
<evidence type="ECO:0000256" key="7">
    <source>
        <dbReference type="ARBA" id="ARBA00023136"/>
    </source>
</evidence>
<dbReference type="InterPro" id="IPR003369">
    <property type="entry name" value="TatA/B/E"/>
</dbReference>
<dbReference type="Gene3D" id="1.20.5.3310">
    <property type="match status" value="1"/>
</dbReference>
<reference evidence="9" key="2">
    <citation type="journal article" date="2013" name="Genome Biol. Evol.">
        <title>Strikingly bacteria-like and gene-rich mitochondrial genomes throughout jakobid protists.</title>
        <authorList>
            <person name="Burger G."/>
            <person name="Gray M.W."/>
            <person name="Forget L."/>
            <person name="Lang B.F."/>
        </authorList>
    </citation>
    <scope>NUCLEOTIDE SEQUENCE</scope>
    <source>
        <strain evidence="9">ATCC 50695</strain>
    </source>
</reference>
<keyword evidence="5" id="KW-1133">Transmembrane helix</keyword>
<name>M4QKX8_9EUKA</name>
<keyword evidence="2" id="KW-0813">Transport</keyword>
<keyword evidence="4" id="KW-0653">Protein transport</keyword>
<sequence length="65" mass="7333">MSIGFFQLLIVILVILLVFGKMPHIISDIAKGFKSLRDSLDMEEKKNRDTNVSGIGNDIKKIKDK</sequence>
<keyword evidence="9" id="KW-0496">Mitochondrion</keyword>
<feature type="chain" id="PRO_5004056566" evidence="8">
    <location>
        <begin position="21"/>
        <end position="65"/>
    </location>
</feature>
<dbReference type="AlphaFoldDB" id="M4QKX8"/>
<gene>
    <name evidence="9" type="primary">tatA</name>
</gene>
<organism evidence="9">
    <name type="scientific">Jakoba bahamiensis</name>
    <dbReference type="NCBI Taxonomy" id="221721"/>
    <lineage>
        <taxon>Eukaryota</taxon>
        <taxon>Discoba</taxon>
        <taxon>Jakobida</taxon>
        <taxon>Histionina</taxon>
        <taxon>Jakobidae</taxon>
        <taxon>Jakoba</taxon>
    </lineage>
</organism>
<evidence type="ECO:0000256" key="2">
    <source>
        <dbReference type="ARBA" id="ARBA00022448"/>
    </source>
</evidence>
<evidence type="ECO:0000313" key="9">
    <source>
        <dbReference type="EMBL" id="AGH24113.1"/>
    </source>
</evidence>
<keyword evidence="7" id="KW-0472">Membrane</keyword>
<reference evidence="9" key="1">
    <citation type="journal article" date="2006" name="RNA">
        <title>Hybrid E. coli--Mitochondrial ribonuclease P RNAs are catalytically active.</title>
        <authorList>
            <person name="Seif E."/>
            <person name="Cadieux A."/>
            <person name="Lang B.F."/>
        </authorList>
    </citation>
    <scope>NUCLEOTIDE SEQUENCE</scope>
    <source>
        <strain evidence="9">ATCC 50695</strain>
    </source>
</reference>
<dbReference type="RefSeq" id="YP_007890619.1">
    <property type="nucleotide sequence ID" value="NC_021126.1"/>
</dbReference>
<keyword evidence="3" id="KW-0812">Transmembrane</keyword>
<evidence type="ECO:0000256" key="4">
    <source>
        <dbReference type="ARBA" id="ARBA00022927"/>
    </source>
</evidence>
<geneLocation type="mitochondrion" evidence="9"/>
<evidence type="ECO:0000256" key="1">
    <source>
        <dbReference type="ARBA" id="ARBA00004167"/>
    </source>
</evidence>
<evidence type="ECO:0000256" key="5">
    <source>
        <dbReference type="ARBA" id="ARBA00022989"/>
    </source>
</evidence>
<dbReference type="GeneID" id="15333018"/>
<evidence type="ECO:0000256" key="6">
    <source>
        <dbReference type="ARBA" id="ARBA00023010"/>
    </source>
</evidence>
<accession>M4QKX8</accession>
<keyword evidence="8" id="KW-0732">Signal</keyword>
<comment type="subcellular location">
    <subcellularLocation>
        <location evidence="1">Membrane</location>
        <topology evidence="1">Single-pass membrane protein</topology>
    </subcellularLocation>
</comment>
<feature type="signal peptide" evidence="8">
    <location>
        <begin position="1"/>
        <end position="20"/>
    </location>
</feature>
<evidence type="ECO:0000256" key="3">
    <source>
        <dbReference type="ARBA" id="ARBA00022692"/>
    </source>
</evidence>